<dbReference type="InterPro" id="IPR022462">
    <property type="entry name" value="EpmB"/>
</dbReference>
<keyword evidence="8 14" id="KW-0479">Metal-binding</keyword>
<dbReference type="Gene3D" id="3.20.20.70">
    <property type="entry name" value="Aldolase class I"/>
    <property type="match status" value="1"/>
</dbReference>
<dbReference type="RefSeq" id="WP_007018395.1">
    <property type="nucleotide sequence ID" value="NZ_CH724116.1"/>
</dbReference>
<dbReference type="SFLD" id="SFLDS00029">
    <property type="entry name" value="Radical_SAM"/>
    <property type="match status" value="1"/>
</dbReference>
<evidence type="ECO:0000256" key="6">
    <source>
        <dbReference type="ARBA" id="ARBA00022485"/>
    </source>
</evidence>
<evidence type="ECO:0000256" key="5">
    <source>
        <dbReference type="ARBA" id="ARBA00022363"/>
    </source>
</evidence>
<dbReference type="Proteomes" id="UP000004263">
    <property type="component" value="Unassembled WGS sequence"/>
</dbReference>
<dbReference type="PROSITE" id="PS51918">
    <property type="entry name" value="RADICAL_SAM"/>
    <property type="match status" value="1"/>
</dbReference>
<keyword evidence="18" id="KW-1185">Reference proteome</keyword>
<comment type="caution">
    <text evidence="17">The sequence shown here is derived from an EMBL/GenBank/DDBJ whole genome shotgun (WGS) entry which is preliminary data.</text>
</comment>
<dbReference type="OrthoDB" id="9770937at2"/>
<evidence type="ECO:0000256" key="8">
    <source>
        <dbReference type="ARBA" id="ARBA00022723"/>
    </source>
</evidence>
<dbReference type="STRING" id="207949.RED65_15933"/>
<accession>Q1N220</accession>
<evidence type="ECO:0000313" key="17">
    <source>
        <dbReference type="EMBL" id="EAT12344.1"/>
    </source>
</evidence>
<dbReference type="PANTHER" id="PTHR30538:SF1">
    <property type="entry name" value="L-LYSINE 2,3-AMINOMUTASE"/>
    <property type="match status" value="1"/>
</dbReference>
<dbReference type="GO" id="GO:0051539">
    <property type="term" value="F:4 iron, 4 sulfur cluster binding"/>
    <property type="evidence" value="ECO:0007669"/>
    <property type="project" value="UniProtKB-KW"/>
</dbReference>
<evidence type="ECO:0000256" key="7">
    <source>
        <dbReference type="ARBA" id="ARBA00022691"/>
    </source>
</evidence>
<feature type="binding site" evidence="14">
    <location>
        <position position="130"/>
    </location>
    <ligand>
        <name>[4Fe-4S] cluster</name>
        <dbReference type="ChEBI" id="CHEBI:49883"/>
        <note>4Fe-4S-S-AdoMet</note>
    </ligand>
</feature>
<name>Q1N220_9GAMM</name>
<proteinExistence type="inferred from homology"/>
<evidence type="ECO:0000256" key="12">
    <source>
        <dbReference type="ARBA" id="ARBA00023235"/>
    </source>
</evidence>
<dbReference type="CDD" id="cd01335">
    <property type="entry name" value="Radical_SAM"/>
    <property type="match status" value="1"/>
</dbReference>
<feature type="binding site" evidence="14">
    <location>
        <position position="127"/>
    </location>
    <ligand>
        <name>[4Fe-4S] cluster</name>
        <dbReference type="ChEBI" id="CHEBI:49883"/>
        <note>4Fe-4S-S-AdoMet</note>
    </ligand>
</feature>
<evidence type="ECO:0000256" key="2">
    <source>
        <dbReference type="ARBA" id="ARBA00001933"/>
    </source>
</evidence>
<keyword evidence="7" id="KW-0949">S-adenosyl-L-methionine</keyword>
<dbReference type="SFLD" id="SFLDF00314">
    <property type="entry name" value="L-lysine_2_3-aminomutase_(yjeK"/>
    <property type="match status" value="1"/>
</dbReference>
<dbReference type="InterPro" id="IPR007197">
    <property type="entry name" value="rSAM"/>
</dbReference>
<evidence type="ECO:0000256" key="10">
    <source>
        <dbReference type="ARBA" id="ARBA00023004"/>
    </source>
</evidence>
<evidence type="ECO:0000256" key="4">
    <source>
        <dbReference type="ARBA" id="ARBA00008703"/>
    </source>
</evidence>
<dbReference type="GO" id="GO:0046872">
    <property type="term" value="F:metal ion binding"/>
    <property type="evidence" value="ECO:0007669"/>
    <property type="project" value="UniProtKB-KW"/>
</dbReference>
<dbReference type="NCBIfam" id="TIGR03821">
    <property type="entry name" value="EFP_modif_epmB"/>
    <property type="match status" value="1"/>
</dbReference>
<dbReference type="EMBL" id="AAQH01000008">
    <property type="protein sequence ID" value="EAT12344.1"/>
    <property type="molecule type" value="Genomic_DNA"/>
</dbReference>
<evidence type="ECO:0000256" key="14">
    <source>
        <dbReference type="PIRSR" id="PIRSR004911-1"/>
    </source>
</evidence>
<evidence type="ECO:0000259" key="16">
    <source>
        <dbReference type="PROSITE" id="PS51918"/>
    </source>
</evidence>
<evidence type="ECO:0000256" key="15">
    <source>
        <dbReference type="PIRSR" id="PIRSR603739-50"/>
    </source>
</evidence>
<dbReference type="AlphaFoldDB" id="Q1N220"/>
<keyword evidence="11 14" id="KW-0411">Iron-sulfur</keyword>
<organism evidence="17 18">
    <name type="scientific">Bermanella marisrubri</name>
    <dbReference type="NCBI Taxonomy" id="207949"/>
    <lineage>
        <taxon>Bacteria</taxon>
        <taxon>Pseudomonadati</taxon>
        <taxon>Pseudomonadota</taxon>
        <taxon>Gammaproteobacteria</taxon>
        <taxon>Oceanospirillales</taxon>
        <taxon>Oceanospirillaceae</taxon>
        <taxon>Bermanella</taxon>
    </lineage>
</organism>
<sequence>MPSDLIATAAKSTPASWQKQLSQAQISAQDLLEQLSMPLELLEGAELGAAQFPIRVPQSFIDRIEPGNPQDPLFLQIWPFSAEGETPPLGFVTDPLEENAANPVPGIVHKYQGRVLLIVNGSCAIHCRYCFRRHFPYEDNNLSLSEWEQALTYIENNPSINEVIMSGGDPLSSNDKRLFKLIDAIEAIPHVTRLRIHSRLPITLPNRITPDLCQRLGSSRLNIVMVVHANHGNEISQDVHSAMTRLRSENIHLLNQTVLLKGINDTTQALIDLSEQLFAAGVMPYYLHLLDPVIGAHHYHVATDVALSLMDQLQAQLPGFLVPKLVREVPGEASKTLIYTQKPPK</sequence>
<dbReference type="SFLD" id="SFLDG01070">
    <property type="entry name" value="PLP-dependent"/>
    <property type="match status" value="1"/>
</dbReference>
<dbReference type="InterPro" id="IPR013785">
    <property type="entry name" value="Aldolase_TIM"/>
</dbReference>
<evidence type="ECO:0000313" key="18">
    <source>
        <dbReference type="Proteomes" id="UP000004263"/>
    </source>
</evidence>
<comment type="similarity">
    <text evidence="4">Belongs to the radical SAM superfamily. KamA family.</text>
</comment>
<evidence type="ECO:0000256" key="13">
    <source>
        <dbReference type="ARBA" id="ARBA00030756"/>
    </source>
</evidence>
<feature type="binding site" evidence="14">
    <location>
        <position position="123"/>
    </location>
    <ligand>
        <name>[4Fe-4S] cluster</name>
        <dbReference type="ChEBI" id="CHEBI:49883"/>
        <note>4Fe-4S-S-AdoMet</note>
    </ligand>
</feature>
<dbReference type="InterPro" id="IPR058240">
    <property type="entry name" value="rSAM_sf"/>
</dbReference>
<evidence type="ECO:0000256" key="1">
    <source>
        <dbReference type="ARBA" id="ARBA00001352"/>
    </source>
</evidence>
<dbReference type="Pfam" id="PF04055">
    <property type="entry name" value="Radical_SAM"/>
    <property type="match status" value="1"/>
</dbReference>
<dbReference type="PIRSF" id="PIRSF004911">
    <property type="entry name" value="DUF160"/>
    <property type="match status" value="1"/>
</dbReference>
<comment type="catalytic activity">
    <reaction evidence="1">
        <text>L-lysine = D-beta-lysine</text>
        <dbReference type="Rhea" id="RHEA:44148"/>
        <dbReference type="ChEBI" id="CHEBI:32551"/>
        <dbReference type="ChEBI" id="CHEBI:84138"/>
    </reaction>
</comment>
<evidence type="ECO:0000256" key="9">
    <source>
        <dbReference type="ARBA" id="ARBA00022898"/>
    </source>
</evidence>
<keyword evidence="6 14" id="KW-0004">4Fe-4S</keyword>
<dbReference type="HOGENOM" id="CLU_032161_2_0_6"/>
<comment type="cofactor">
    <cofactor evidence="2 15">
        <name>pyridoxal 5'-phosphate</name>
        <dbReference type="ChEBI" id="CHEBI:597326"/>
    </cofactor>
</comment>
<feature type="domain" description="Radical SAM core" evidence="16">
    <location>
        <begin position="109"/>
        <end position="324"/>
    </location>
</feature>
<dbReference type="GO" id="GO:0016853">
    <property type="term" value="F:isomerase activity"/>
    <property type="evidence" value="ECO:0007669"/>
    <property type="project" value="UniProtKB-KW"/>
</dbReference>
<keyword evidence="10" id="KW-0408">Iron</keyword>
<keyword evidence="12" id="KW-0413">Isomerase</keyword>
<gene>
    <name evidence="17" type="ORF">RED65_15933</name>
</gene>
<dbReference type="NCBIfam" id="TIGR00238">
    <property type="entry name" value="KamA family radical SAM protein"/>
    <property type="match status" value="1"/>
</dbReference>
<dbReference type="SUPFAM" id="SSF102114">
    <property type="entry name" value="Radical SAM enzymes"/>
    <property type="match status" value="1"/>
</dbReference>
<evidence type="ECO:0000256" key="3">
    <source>
        <dbReference type="ARBA" id="ARBA00001966"/>
    </source>
</evidence>
<keyword evidence="9 15" id="KW-0663">Pyridoxal phosphate</keyword>
<protein>
    <recommendedName>
        <fullName evidence="5">L-lysine 2,3-aminomutase</fullName>
    </recommendedName>
    <alternativeName>
        <fullName evidence="13">EF-P post-translational modification enzyme B</fullName>
    </alternativeName>
</protein>
<dbReference type="InterPro" id="IPR003739">
    <property type="entry name" value="Lys_aminomutase/Glu_NH3_mut"/>
</dbReference>
<feature type="modified residue" description="N6-(pyridoxal phosphate)lysine" evidence="15">
    <location>
        <position position="335"/>
    </location>
</feature>
<evidence type="ECO:0000256" key="11">
    <source>
        <dbReference type="ARBA" id="ARBA00023014"/>
    </source>
</evidence>
<comment type="cofactor">
    <cofactor evidence="3">
        <name>[4Fe-4S] cluster</name>
        <dbReference type="ChEBI" id="CHEBI:49883"/>
    </cofactor>
</comment>
<dbReference type="PANTHER" id="PTHR30538">
    <property type="entry name" value="LYSINE 2,3-AMINOMUTASE-RELATED"/>
    <property type="match status" value="1"/>
</dbReference>
<reference evidence="17 18" key="1">
    <citation type="submission" date="2006-03" db="EMBL/GenBank/DDBJ databases">
        <authorList>
            <person name="Pinhassi J."/>
            <person name="Pedros-Alio C."/>
            <person name="Ferriera S."/>
            <person name="Johnson J."/>
            <person name="Kravitz S."/>
            <person name="Halpern A."/>
            <person name="Remington K."/>
            <person name="Beeson K."/>
            <person name="Tran B."/>
            <person name="Rogers Y.-H."/>
            <person name="Friedman R."/>
            <person name="Venter J.C."/>
        </authorList>
    </citation>
    <scope>NUCLEOTIDE SEQUENCE [LARGE SCALE GENOMIC DNA]</scope>
    <source>
        <strain evidence="17 18">RED65</strain>
    </source>
</reference>